<protein>
    <submittedName>
        <fullName evidence="1">Phosphopantothenate---cysteine ligase</fullName>
        <ecNumber evidence="1">6.3.2.5</ecNumber>
    </submittedName>
</protein>
<keyword evidence="1" id="KW-0436">Ligase</keyword>
<reference evidence="1" key="1">
    <citation type="journal article" date="2013" name="PLoS ONE">
        <title>Biosynthesis of vitamins and cofactors in bacterium-harbouring trypanosomatids depends on the symbiotic association as revealed by genomic analyses.</title>
        <authorList>
            <person name="Klein C.C."/>
            <person name="Alves J.M."/>
            <person name="Serrano M.G."/>
            <person name="Buck G.A."/>
            <person name="Vasconcelos A.T."/>
            <person name="Sagot M.F."/>
            <person name="Teixeira M.M."/>
            <person name="Camargo E.P."/>
            <person name="Motta M.C."/>
        </authorList>
    </citation>
    <scope>NUCLEOTIDE SEQUENCE</scope>
    <source>
        <strain evidence="1">TCC290E</strain>
    </source>
</reference>
<dbReference type="GO" id="GO:0015937">
    <property type="term" value="P:coenzyme A biosynthetic process"/>
    <property type="evidence" value="ECO:0007669"/>
    <property type="project" value="UniProtKB-ARBA"/>
</dbReference>
<accession>T1YTA0</accession>
<proteinExistence type="predicted"/>
<dbReference type="InterPro" id="IPR035929">
    <property type="entry name" value="CoaB-like_sf"/>
</dbReference>
<name>T1YTA0_STROO</name>
<dbReference type="EC" id="6.3.2.5" evidence="1"/>
<dbReference type="Gene3D" id="3.40.50.10300">
    <property type="entry name" value="CoaB-like"/>
    <property type="match status" value="1"/>
</dbReference>
<organism evidence="1">
    <name type="scientific">Strigomonas oncopelti</name>
    <name type="common">Parasitic flagellate</name>
    <name type="synonym">Crithidia oncopelti</name>
    <dbReference type="NCBI Taxonomy" id="5657"/>
    <lineage>
        <taxon>Eukaryota</taxon>
        <taxon>Discoba</taxon>
        <taxon>Euglenozoa</taxon>
        <taxon>Kinetoplastea</taxon>
        <taxon>Metakinetoplastina</taxon>
        <taxon>Trypanosomatida</taxon>
        <taxon>Trypanosomatidae</taxon>
        <taxon>Strigomonadinae</taxon>
        <taxon>Strigomonas</taxon>
    </lineage>
</organism>
<dbReference type="GO" id="GO:0004632">
    <property type="term" value="F:phosphopantothenate--cysteine ligase activity"/>
    <property type="evidence" value="ECO:0007669"/>
    <property type="project" value="UniProtKB-EC"/>
</dbReference>
<dbReference type="AlphaFoldDB" id="T1YTA0"/>
<evidence type="ECO:0000313" key="1">
    <source>
        <dbReference type="EMBL" id="AGU68137.1"/>
    </source>
</evidence>
<dbReference type="EMBL" id="KF160153">
    <property type="protein sequence ID" value="AGU68137.1"/>
    <property type="molecule type" value="Genomic_DNA"/>
</dbReference>
<sequence>MSEGLEEKVDHFFEANLDPAARAALDAKVAAAGEALPRIPAGCPGIAFITSGGTSVPLEVNAVRYITNFSSGGRGAYFVEGFVERGWYCVLLRHHSAVHPFRRVLEGLSTAELFAAVVEGRPPAEPRAELQHMHRLYQASQSLVCEVLFDSVVEYLYLLRGLSRLLCEAGRPSSRLPLLFFAAAAVSDYYIPLARMSTEKISGGTGLTIELDTVPKVLGLLHDSWLRRPKGLPAPRSITFKLETSERAMREKAVHNLHKYSSDAVVANMLQTYKQRVWIYRQEGEPELVEKKGDKTIESTLCDVFIPWALES</sequence>
<dbReference type="SUPFAM" id="SSF102645">
    <property type="entry name" value="CoaB-like"/>
    <property type="match status" value="1"/>
</dbReference>